<dbReference type="PANTHER" id="PTHR37544:SF3">
    <property type="entry name" value="SPRAY"/>
    <property type="match status" value="1"/>
</dbReference>
<dbReference type="RefSeq" id="XP_064659104.1">
    <property type="nucleotide sequence ID" value="XM_064802979.1"/>
</dbReference>
<feature type="compositionally biased region" description="Polar residues" evidence="1">
    <location>
        <begin position="79"/>
        <end position="88"/>
    </location>
</feature>
<sequence length="696" mass="76775">MAEGQSRASIPLIPVPTQQLPIEQSSNHSPSNTSHTLSQHQSSPPNNENLAQSSYDEELDHFGHPTSGAFGQVSHQHHGNLSSPQHGPQQPINAAYAFSVPHQVHPDLREWISTWLKTQTLLPLGLLTLAIIAAIVGLIVGNERNDGIAFVNLEQRKGPQLVPDLRIGIGLLWTFVPVLIFQLYGLLVDSVINAALDRQPYVELNREKSSIGAPAEKSVCLEYRSHWVPAGMYKALQLNHYTLFGCMCLSLVVKVVLSPIASHLFFTSSTTVSKGTDLRQTSIFDYSGYGSGSSMTPVLDIVAATRVYGGRPIPWTTLNESLLPFPSEQLVETASLTVETRAMSAAADCVLLGPDQFKMVNSGNGLEFSLTDRGCSVTSQFFTPEVYPRVRDYIRTYTYSTCPSAYNRSRIVAISAHNGNESDHIITNIFGVSCIPIYFQYATNATLDTSDVTQSEVRHTSHHSITPLPERPLFAVLFERGINQAENVDPFLPIYSTNFGRVIFHYGKTLSNLPYLDGDILQTAMQDLFPTTFAIMANTFLISDGPPETARATYYQPRTRVRVVVPVAGTIIGILAVILGFLVWIYIYTSNRQSILYEEPIGLLGAAAVLRRSNLFNDIAQIAAQSRDGKVAADFRAALARSRDRHHDPGGWAFDEWTDPSAARVVSTDQSEEFGVTRPVLEPMRTLVRFLNSVLR</sequence>
<dbReference type="GeneID" id="89927077"/>
<evidence type="ECO:0000313" key="4">
    <source>
        <dbReference type="Proteomes" id="UP001337655"/>
    </source>
</evidence>
<dbReference type="AlphaFoldDB" id="A0AAV9PA54"/>
<feature type="compositionally biased region" description="Polar residues" evidence="1">
    <location>
        <begin position="39"/>
        <end position="54"/>
    </location>
</feature>
<keyword evidence="4" id="KW-1185">Reference proteome</keyword>
<evidence type="ECO:0000313" key="3">
    <source>
        <dbReference type="EMBL" id="KAK5169758.1"/>
    </source>
</evidence>
<comment type="caution">
    <text evidence="3">The sequence shown here is derived from an EMBL/GenBank/DDBJ whole genome shotgun (WGS) entry which is preliminary data.</text>
</comment>
<dbReference type="Pfam" id="PF11915">
    <property type="entry name" value="DUF3433"/>
    <property type="match status" value="1"/>
</dbReference>
<proteinExistence type="predicted"/>
<evidence type="ECO:0000256" key="2">
    <source>
        <dbReference type="SAM" id="Phobius"/>
    </source>
</evidence>
<feature type="compositionally biased region" description="Low complexity" evidence="1">
    <location>
        <begin position="25"/>
        <end position="38"/>
    </location>
</feature>
<dbReference type="PANTHER" id="PTHR37544">
    <property type="entry name" value="SPRAY-RELATED"/>
    <property type="match status" value="1"/>
</dbReference>
<protein>
    <submittedName>
        <fullName evidence="3">Uncharacterized protein</fullName>
    </submittedName>
</protein>
<feature type="transmembrane region" description="Helical" evidence="2">
    <location>
        <begin position="121"/>
        <end position="140"/>
    </location>
</feature>
<organism evidence="3 4">
    <name type="scientific">Saxophila tyrrhenica</name>
    <dbReference type="NCBI Taxonomy" id="1690608"/>
    <lineage>
        <taxon>Eukaryota</taxon>
        <taxon>Fungi</taxon>
        <taxon>Dikarya</taxon>
        <taxon>Ascomycota</taxon>
        <taxon>Pezizomycotina</taxon>
        <taxon>Dothideomycetes</taxon>
        <taxon>Dothideomycetidae</taxon>
        <taxon>Mycosphaerellales</taxon>
        <taxon>Extremaceae</taxon>
        <taxon>Saxophila</taxon>
    </lineage>
</organism>
<gene>
    <name evidence="3" type="ORF">LTR77_005736</name>
</gene>
<feature type="transmembrane region" description="Helical" evidence="2">
    <location>
        <begin position="241"/>
        <end position="266"/>
    </location>
</feature>
<feature type="transmembrane region" description="Helical" evidence="2">
    <location>
        <begin position="167"/>
        <end position="188"/>
    </location>
</feature>
<keyword evidence="2" id="KW-0472">Membrane</keyword>
<dbReference type="EMBL" id="JAVRRT010000008">
    <property type="protein sequence ID" value="KAK5169758.1"/>
    <property type="molecule type" value="Genomic_DNA"/>
</dbReference>
<reference evidence="3 4" key="1">
    <citation type="submission" date="2023-08" db="EMBL/GenBank/DDBJ databases">
        <title>Black Yeasts Isolated from many extreme environments.</title>
        <authorList>
            <person name="Coleine C."/>
            <person name="Stajich J.E."/>
            <person name="Selbmann L."/>
        </authorList>
    </citation>
    <scope>NUCLEOTIDE SEQUENCE [LARGE SCALE GENOMIC DNA]</scope>
    <source>
        <strain evidence="3 4">CCFEE 5935</strain>
    </source>
</reference>
<evidence type="ECO:0000256" key="1">
    <source>
        <dbReference type="SAM" id="MobiDB-lite"/>
    </source>
</evidence>
<dbReference type="Proteomes" id="UP001337655">
    <property type="component" value="Unassembled WGS sequence"/>
</dbReference>
<keyword evidence="2" id="KW-0812">Transmembrane</keyword>
<feature type="transmembrane region" description="Helical" evidence="2">
    <location>
        <begin position="563"/>
        <end position="587"/>
    </location>
</feature>
<dbReference type="InterPro" id="IPR021840">
    <property type="entry name" value="DUF3433"/>
</dbReference>
<name>A0AAV9PA54_9PEZI</name>
<feature type="region of interest" description="Disordered" evidence="1">
    <location>
        <begin position="1"/>
        <end position="88"/>
    </location>
</feature>
<keyword evidence="2" id="KW-1133">Transmembrane helix</keyword>
<accession>A0AAV9PA54</accession>